<proteinExistence type="predicted"/>
<organism evidence="1 2">
    <name type="scientific">Bifidobacterium reuteri DSM 23975</name>
    <dbReference type="NCBI Taxonomy" id="1437610"/>
    <lineage>
        <taxon>Bacteria</taxon>
        <taxon>Bacillati</taxon>
        <taxon>Actinomycetota</taxon>
        <taxon>Actinomycetes</taxon>
        <taxon>Bifidobacteriales</taxon>
        <taxon>Bifidobacteriaceae</taxon>
        <taxon>Bifidobacterium</taxon>
    </lineage>
</organism>
<evidence type="ECO:0000313" key="2">
    <source>
        <dbReference type="Proteomes" id="UP000028984"/>
    </source>
</evidence>
<dbReference type="STRING" id="1437610.BREU_2007"/>
<gene>
    <name evidence="1" type="ORF">BREU_2007</name>
</gene>
<keyword evidence="2" id="KW-1185">Reference proteome</keyword>
<dbReference type="Proteomes" id="UP000028984">
    <property type="component" value="Unassembled WGS sequence"/>
</dbReference>
<name>A0A087CPT2_9BIFI</name>
<dbReference type="AlphaFoldDB" id="A0A087CPT2"/>
<sequence length="63" mass="7023">MRSMKLSTIGINPSRATSIHSTTYMAVTKTTLRYSRMSELSIVECLDALNLAETEFIAFFGCL</sequence>
<evidence type="ECO:0000313" key="1">
    <source>
        <dbReference type="EMBL" id="KFI85282.1"/>
    </source>
</evidence>
<comment type="caution">
    <text evidence="1">The sequence shown here is derived from an EMBL/GenBank/DDBJ whole genome shotgun (WGS) entry which is preliminary data.</text>
</comment>
<dbReference type="EMBL" id="JGZK01000008">
    <property type="protein sequence ID" value="KFI85282.1"/>
    <property type="molecule type" value="Genomic_DNA"/>
</dbReference>
<accession>A0A087CPT2</accession>
<protein>
    <submittedName>
        <fullName evidence="1">Uncharacterized protein</fullName>
    </submittedName>
</protein>
<reference evidence="1 2" key="1">
    <citation type="submission" date="2014-03" db="EMBL/GenBank/DDBJ databases">
        <title>Genomics of Bifidobacteria.</title>
        <authorList>
            <person name="Ventura M."/>
            <person name="Milani C."/>
            <person name="Lugli G.A."/>
        </authorList>
    </citation>
    <scope>NUCLEOTIDE SEQUENCE [LARGE SCALE GENOMIC DNA]</scope>
    <source>
        <strain evidence="1 2">DSM 23975</strain>
    </source>
</reference>